<evidence type="ECO:0000256" key="2">
    <source>
        <dbReference type="SAM" id="MobiDB-lite"/>
    </source>
</evidence>
<evidence type="ECO:0000259" key="3">
    <source>
        <dbReference type="Pfam" id="PF00248"/>
    </source>
</evidence>
<feature type="region of interest" description="Disordered" evidence="2">
    <location>
        <begin position="316"/>
        <end position="343"/>
    </location>
</feature>
<dbReference type="InterPro" id="IPR050523">
    <property type="entry name" value="AKR_Detox_Biosynth"/>
</dbReference>
<sequence length="356" mass="39174">MSYRYLGKSGLSISPLTLGTMMFGGQTDEAQAHRIIQDARERGINSIDTADVYNGGESERVVGRALKDSRDFWVLATKLGNPAGEGPNERGISRKWIIQSVEASLKRLGTDYIDILYMHREIPDQPLGEAMRAIADLIRQGKLRYFGVSNFRGWKIADTIRLADELGIDRPVASQPLYNLVSRNAEVEQLPAAANYGIGVISYSPLARGVLTGKYAADAPPPPDSRAGRGDKRIQQTEFRPESLLVAQKIKEHAQERGISAADFALAWVLNNQYVTSAIVGPRTFEQWQSYLNALQYTLTEEDEALVDALVTPGHASTPGYSDPGHPVRGRVPYPESEGPGDFTLFVQATPQQEKS</sequence>
<reference evidence="4 5" key="1">
    <citation type="journal article" date="2011" name="J. Bacteriol.">
        <title>Whole-genome shotgun sequencing of the sulfur-oxidizing chemoautotroph Tetrathiobacter kashmirensis.</title>
        <authorList>
            <person name="Ghosh W."/>
            <person name="George A."/>
            <person name="Agarwal A."/>
            <person name="Raj P."/>
            <person name="Alam M."/>
            <person name="Pyne P."/>
            <person name="Das Gupta S.K."/>
        </authorList>
    </citation>
    <scope>NUCLEOTIDE SEQUENCE [LARGE SCALE GENOMIC DNA]</scope>
    <source>
        <strain evidence="4 5">WT001</strain>
    </source>
</reference>
<proteinExistence type="predicted"/>
<dbReference type="PANTHER" id="PTHR43364">
    <property type="entry name" value="NADH-SPECIFIC METHYLGLYOXAL REDUCTASE-RELATED"/>
    <property type="match status" value="1"/>
</dbReference>
<dbReference type="FunFam" id="3.20.20.100:FF:000004">
    <property type="entry name" value="Oxidoreductase, aldo/keto reductase"/>
    <property type="match status" value="1"/>
</dbReference>
<dbReference type="GO" id="GO:0005829">
    <property type="term" value="C:cytosol"/>
    <property type="evidence" value="ECO:0007669"/>
    <property type="project" value="TreeGrafter"/>
</dbReference>
<accession>I3U8P5</accession>
<name>I3U8P5_ADVKW</name>
<dbReference type="PRINTS" id="PR00069">
    <property type="entry name" value="ALDKETRDTASE"/>
</dbReference>
<dbReference type="Pfam" id="PF00248">
    <property type="entry name" value="Aldo_ket_red"/>
    <property type="match status" value="1"/>
</dbReference>
<reference evidence="5" key="2">
    <citation type="journal article" date="2013" name="PLoS ONE">
        <title>Genome implosion elicits host-confinement in Alcaligenaceae: evidence from the comparative genomics of Tetrathiobacter kashmirensis, a pathogen in the making.</title>
        <authorList>
            <person name="Ghosh W."/>
            <person name="Alam M."/>
            <person name="Roy C."/>
            <person name="Pyne P."/>
            <person name="George A."/>
            <person name="Chakraborty R."/>
            <person name="Majumder S."/>
            <person name="Agarwal A."/>
            <person name="Chakraborty S."/>
            <person name="Majumdar S."/>
            <person name="Gupta S.K."/>
        </authorList>
    </citation>
    <scope>NUCLEOTIDE SEQUENCE [LARGE SCALE GENOMIC DNA]</scope>
    <source>
        <strain evidence="5">WT001</strain>
    </source>
</reference>
<dbReference type="KEGG" id="aka:TKWG_04125"/>
<dbReference type="AlphaFoldDB" id="I3U8P5"/>
<keyword evidence="5" id="KW-1185">Reference proteome</keyword>
<dbReference type="InterPro" id="IPR020471">
    <property type="entry name" value="AKR"/>
</dbReference>
<feature type="region of interest" description="Disordered" evidence="2">
    <location>
        <begin position="215"/>
        <end position="234"/>
    </location>
</feature>
<dbReference type="OrthoDB" id="5488419at2"/>
<dbReference type="RefSeq" id="WP_014749474.1">
    <property type="nucleotide sequence ID" value="NC_017964.1"/>
</dbReference>
<keyword evidence="1" id="KW-0560">Oxidoreductase</keyword>
<organism evidence="4 5">
    <name type="scientific">Advenella kashmirensis (strain DSM 17095 / LMG 22695 / WT001)</name>
    <name type="common">Tetrathiobacter kashmirensis</name>
    <dbReference type="NCBI Taxonomy" id="1036672"/>
    <lineage>
        <taxon>Bacteria</taxon>
        <taxon>Pseudomonadati</taxon>
        <taxon>Pseudomonadota</taxon>
        <taxon>Betaproteobacteria</taxon>
        <taxon>Burkholderiales</taxon>
        <taxon>Alcaligenaceae</taxon>
    </lineage>
</organism>
<gene>
    <name evidence="4" type="ordered locus">TKWG_04125</name>
</gene>
<dbReference type="HOGENOM" id="CLU_023205_2_0_4"/>
<dbReference type="InterPro" id="IPR023210">
    <property type="entry name" value="NADP_OxRdtase_dom"/>
</dbReference>
<evidence type="ECO:0000313" key="5">
    <source>
        <dbReference type="Proteomes" id="UP000005267"/>
    </source>
</evidence>
<dbReference type="InterPro" id="IPR036812">
    <property type="entry name" value="NAD(P)_OxRdtase_dom_sf"/>
</dbReference>
<dbReference type="Proteomes" id="UP000005267">
    <property type="component" value="Chromosome"/>
</dbReference>
<feature type="domain" description="NADP-dependent oxidoreductase" evidence="3">
    <location>
        <begin position="15"/>
        <end position="310"/>
    </location>
</feature>
<dbReference type="STRING" id="1036672.TKWG_04125"/>
<protein>
    <submittedName>
        <fullName evidence="4">Oxidoreductase</fullName>
    </submittedName>
</protein>
<dbReference type="EMBL" id="CP003555">
    <property type="protein sequence ID" value="AFK61383.1"/>
    <property type="molecule type" value="Genomic_DNA"/>
</dbReference>
<evidence type="ECO:0000256" key="1">
    <source>
        <dbReference type="ARBA" id="ARBA00023002"/>
    </source>
</evidence>
<dbReference type="SUPFAM" id="SSF51430">
    <property type="entry name" value="NAD(P)-linked oxidoreductase"/>
    <property type="match status" value="1"/>
</dbReference>
<dbReference type="GO" id="GO:0016491">
    <property type="term" value="F:oxidoreductase activity"/>
    <property type="evidence" value="ECO:0007669"/>
    <property type="project" value="UniProtKB-KW"/>
</dbReference>
<dbReference type="Gene3D" id="3.20.20.100">
    <property type="entry name" value="NADP-dependent oxidoreductase domain"/>
    <property type="match status" value="1"/>
</dbReference>
<evidence type="ECO:0000313" key="4">
    <source>
        <dbReference type="EMBL" id="AFK61383.1"/>
    </source>
</evidence>
<dbReference type="PANTHER" id="PTHR43364:SF4">
    <property type="entry name" value="NAD(P)-LINKED OXIDOREDUCTASE SUPERFAMILY PROTEIN"/>
    <property type="match status" value="1"/>
</dbReference>